<dbReference type="PANTHER" id="PTHR38389:SF1">
    <property type="entry name" value="DNA-DIRECTED RNA POLYMERASE SUBUNIT BETA"/>
    <property type="match status" value="1"/>
</dbReference>
<organism evidence="3">
    <name type="scientific">Tetraselmis chuii</name>
    <dbReference type="NCBI Taxonomy" id="63592"/>
    <lineage>
        <taxon>Eukaryota</taxon>
        <taxon>Viridiplantae</taxon>
        <taxon>Chlorophyta</taxon>
        <taxon>core chlorophytes</taxon>
        <taxon>Chlorodendrophyceae</taxon>
        <taxon>Chlorodendrales</taxon>
        <taxon>Chlorodendraceae</taxon>
        <taxon>Tetraselmis</taxon>
    </lineage>
</organism>
<dbReference type="Pfam" id="PF25397">
    <property type="entry name" value="DUF7887"/>
    <property type="match status" value="1"/>
</dbReference>
<dbReference type="EMBL" id="HBGG01016060">
    <property type="protein sequence ID" value="CAD9205999.1"/>
    <property type="molecule type" value="Transcribed_RNA"/>
</dbReference>
<keyword evidence="1" id="KW-0812">Transmembrane</keyword>
<evidence type="ECO:0000313" key="3">
    <source>
        <dbReference type="EMBL" id="CAD9205999.1"/>
    </source>
</evidence>
<keyword evidence="1" id="KW-0472">Membrane</keyword>
<keyword evidence="1" id="KW-1133">Transmembrane helix</keyword>
<feature type="transmembrane region" description="Helical" evidence="1">
    <location>
        <begin position="92"/>
        <end position="113"/>
    </location>
</feature>
<dbReference type="PANTHER" id="PTHR38389">
    <property type="entry name" value="DNA-DIRECTED RNA POLYMERASE SUBUNIT BETA"/>
    <property type="match status" value="1"/>
</dbReference>
<name>A0A7S1SQN9_9CHLO</name>
<gene>
    <name evidence="3" type="ORF">TCHU04912_LOCUS8235</name>
</gene>
<evidence type="ECO:0000256" key="1">
    <source>
        <dbReference type="SAM" id="Phobius"/>
    </source>
</evidence>
<proteinExistence type="predicted"/>
<feature type="transmembrane region" description="Helical" evidence="1">
    <location>
        <begin position="134"/>
        <end position="155"/>
    </location>
</feature>
<evidence type="ECO:0000259" key="2">
    <source>
        <dbReference type="Pfam" id="PF25397"/>
    </source>
</evidence>
<reference evidence="3" key="1">
    <citation type="submission" date="2021-01" db="EMBL/GenBank/DDBJ databases">
        <authorList>
            <person name="Corre E."/>
            <person name="Pelletier E."/>
            <person name="Niang G."/>
            <person name="Scheremetjew M."/>
            <person name="Finn R."/>
            <person name="Kale V."/>
            <person name="Holt S."/>
            <person name="Cochrane G."/>
            <person name="Meng A."/>
            <person name="Brown T."/>
            <person name="Cohen L."/>
        </authorList>
    </citation>
    <scope>NUCLEOTIDE SEQUENCE</scope>
    <source>
        <strain evidence="3">PLY429</strain>
    </source>
</reference>
<feature type="domain" description="DUF7887" evidence="2">
    <location>
        <begin position="95"/>
        <end position="139"/>
    </location>
</feature>
<protein>
    <recommendedName>
        <fullName evidence="2">DUF7887 domain-containing protein</fullName>
    </recommendedName>
</protein>
<dbReference type="AlphaFoldDB" id="A0A7S1SQN9"/>
<feature type="transmembrane region" description="Helical" evidence="1">
    <location>
        <begin position="161"/>
        <end position="181"/>
    </location>
</feature>
<accession>A0A7S1SQN9</accession>
<dbReference type="InterPro" id="IPR057209">
    <property type="entry name" value="DUF7887"/>
</dbReference>
<sequence>MATRSSIAVARRGGVLPTLTSDRSLRPSLTNRALIRLASHARADLRAMGVYKSLLRRPGRRIAANSTKNSGGEDGATKGALPLAQRVVASPLYSVALQGAVFVFLLGLVDAAYSGDWSRIGAISIEEEQQLQRVCAYIALFHSFCTPLAAVVARGRGLSNWALLTLKVAAVGGLALFEVLLTKEE</sequence>